<reference evidence="3" key="1">
    <citation type="submission" date="2016-10" db="EMBL/GenBank/DDBJ databases">
        <authorList>
            <person name="Varghese N."/>
            <person name="Submissions S."/>
        </authorList>
    </citation>
    <scope>NUCLEOTIDE SEQUENCE [LARGE SCALE GENOMIC DNA]</scope>
    <source>
        <strain evidence="3">DSM 21424</strain>
    </source>
</reference>
<name>A0A1G7I3H3_9RHOB</name>
<protein>
    <recommendedName>
        <fullName evidence="1">VOC domain-containing protein</fullName>
    </recommendedName>
</protein>
<accession>A0A1G7I3H3</accession>
<feature type="domain" description="VOC" evidence="1">
    <location>
        <begin position="7"/>
        <end position="124"/>
    </location>
</feature>
<dbReference type="PANTHER" id="PTHR33993:SF14">
    <property type="entry name" value="GB|AAF24581.1"/>
    <property type="match status" value="1"/>
</dbReference>
<dbReference type="OrthoDB" id="9793039at2"/>
<gene>
    <name evidence="2" type="ORF">SAMN04488567_3317</name>
</gene>
<dbReference type="AlphaFoldDB" id="A0A1G7I3H3"/>
<dbReference type="RefSeq" id="WP_090113819.1">
    <property type="nucleotide sequence ID" value="NZ_FNAT01000007.1"/>
</dbReference>
<dbReference type="STRING" id="521013.SAMN04488567_3317"/>
<dbReference type="Proteomes" id="UP000198922">
    <property type="component" value="Unassembled WGS sequence"/>
</dbReference>
<dbReference type="InterPro" id="IPR004360">
    <property type="entry name" value="Glyas_Fos-R_dOase_dom"/>
</dbReference>
<dbReference type="InterPro" id="IPR029068">
    <property type="entry name" value="Glyas_Bleomycin-R_OHBP_Dase"/>
</dbReference>
<evidence type="ECO:0000259" key="1">
    <source>
        <dbReference type="PROSITE" id="PS51819"/>
    </source>
</evidence>
<dbReference type="EMBL" id="FNAT01000007">
    <property type="protein sequence ID" value="SDF07282.1"/>
    <property type="molecule type" value="Genomic_DNA"/>
</dbReference>
<organism evidence="2 3">
    <name type="scientific">Limimaricola pyoseonensis</name>
    <dbReference type="NCBI Taxonomy" id="521013"/>
    <lineage>
        <taxon>Bacteria</taxon>
        <taxon>Pseudomonadati</taxon>
        <taxon>Pseudomonadota</taxon>
        <taxon>Alphaproteobacteria</taxon>
        <taxon>Rhodobacterales</taxon>
        <taxon>Paracoccaceae</taxon>
        <taxon>Limimaricola</taxon>
    </lineage>
</organism>
<dbReference type="PROSITE" id="PS51819">
    <property type="entry name" value="VOC"/>
    <property type="match status" value="1"/>
</dbReference>
<proteinExistence type="predicted"/>
<dbReference type="InterPro" id="IPR052164">
    <property type="entry name" value="Anthracycline_SecMetBiosynth"/>
</dbReference>
<evidence type="ECO:0000313" key="3">
    <source>
        <dbReference type="Proteomes" id="UP000198922"/>
    </source>
</evidence>
<dbReference type="PANTHER" id="PTHR33993">
    <property type="entry name" value="GLYOXALASE-RELATED"/>
    <property type="match status" value="1"/>
</dbReference>
<dbReference type="CDD" id="cd07247">
    <property type="entry name" value="SgaA_N_like"/>
    <property type="match status" value="1"/>
</dbReference>
<dbReference type="InterPro" id="IPR037523">
    <property type="entry name" value="VOC_core"/>
</dbReference>
<dbReference type="SUPFAM" id="SSF54593">
    <property type="entry name" value="Glyoxalase/Bleomycin resistance protein/Dihydroxybiphenyl dioxygenase"/>
    <property type="match status" value="1"/>
</dbReference>
<sequence length="126" mass="13781">MRGDHGTIWWLELVTEDVKAACAFYEATCGWSFVETEVPSGHYWVAHENGRPVAGIMAEADLPTEKHRLHGWVAYLAVEDVEASAQAIERLGGRILRPPFDAAGIGRICLARDPGGAPLGFVQPLR</sequence>
<dbReference type="Gene3D" id="3.10.180.10">
    <property type="entry name" value="2,3-Dihydroxybiphenyl 1,2-Dioxygenase, domain 1"/>
    <property type="match status" value="1"/>
</dbReference>
<evidence type="ECO:0000313" key="2">
    <source>
        <dbReference type="EMBL" id="SDF07282.1"/>
    </source>
</evidence>
<dbReference type="Pfam" id="PF00903">
    <property type="entry name" value="Glyoxalase"/>
    <property type="match status" value="1"/>
</dbReference>
<keyword evidence="3" id="KW-1185">Reference proteome</keyword>